<dbReference type="EMBL" id="JAACJL010000033">
    <property type="protein sequence ID" value="KAF4615831.1"/>
    <property type="molecule type" value="Genomic_DNA"/>
</dbReference>
<keyword evidence="5" id="KW-1185">Reference proteome</keyword>
<protein>
    <recommendedName>
        <fullName evidence="6">Oxidase ustYa</fullName>
    </recommendedName>
</protein>
<dbReference type="AlphaFoldDB" id="A0A8H4QS27"/>
<evidence type="ECO:0000256" key="1">
    <source>
        <dbReference type="ARBA" id="ARBA00004685"/>
    </source>
</evidence>
<comment type="similarity">
    <text evidence="3">Belongs to the ustYa family.</text>
</comment>
<dbReference type="PANTHER" id="PTHR33365:SF11">
    <property type="entry name" value="TAT PATHWAY SIGNAL SEQUENCE"/>
    <property type="match status" value="1"/>
</dbReference>
<proteinExistence type="inferred from homology"/>
<dbReference type="PANTHER" id="PTHR33365">
    <property type="entry name" value="YALI0B05434P"/>
    <property type="match status" value="1"/>
</dbReference>
<evidence type="ECO:0000313" key="4">
    <source>
        <dbReference type="EMBL" id="KAF4615831.1"/>
    </source>
</evidence>
<dbReference type="GO" id="GO:0016491">
    <property type="term" value="F:oxidoreductase activity"/>
    <property type="evidence" value="ECO:0007669"/>
    <property type="project" value="UniProtKB-KW"/>
</dbReference>
<evidence type="ECO:0000256" key="2">
    <source>
        <dbReference type="ARBA" id="ARBA00023002"/>
    </source>
</evidence>
<sequence>MAYKLLSRRLLRYFMGSLALSVILNIARLAVLVFSDDYVASNHPSSLPIKLKSVALDSRSLLAKPERYGLNKPEDWTSLIPHHGFVSLSDGSSDLYELSMYHQIHCLMGYRQYVNAMLEGRELKGSSIRHVDHCSSYLTQLMMCAADTTLEPTTTRINNSTGRRVHLVNSDGVVHRCRDWSQVGTWAEDHFYRWEKDQKHYKGEDLN</sequence>
<evidence type="ECO:0008006" key="6">
    <source>
        <dbReference type="Google" id="ProtNLM"/>
    </source>
</evidence>
<name>A0A8H4QS27_9AGAR</name>
<evidence type="ECO:0000256" key="3">
    <source>
        <dbReference type="ARBA" id="ARBA00035112"/>
    </source>
</evidence>
<dbReference type="InterPro" id="IPR021765">
    <property type="entry name" value="UstYa-like"/>
</dbReference>
<dbReference type="GO" id="GO:0043386">
    <property type="term" value="P:mycotoxin biosynthetic process"/>
    <property type="evidence" value="ECO:0007669"/>
    <property type="project" value="InterPro"/>
</dbReference>
<reference evidence="4 5" key="1">
    <citation type="submission" date="2019-12" db="EMBL/GenBank/DDBJ databases">
        <authorList>
            <person name="Floudas D."/>
            <person name="Bentzer J."/>
            <person name="Ahren D."/>
            <person name="Johansson T."/>
            <person name="Persson P."/>
            <person name="Tunlid A."/>
        </authorList>
    </citation>
    <scope>NUCLEOTIDE SEQUENCE [LARGE SCALE GENOMIC DNA]</scope>
    <source>
        <strain evidence="4 5">CBS 102.39</strain>
    </source>
</reference>
<comment type="caution">
    <text evidence="4">The sequence shown here is derived from an EMBL/GenBank/DDBJ whole genome shotgun (WGS) entry which is preliminary data.</text>
</comment>
<dbReference type="Proteomes" id="UP000521872">
    <property type="component" value="Unassembled WGS sequence"/>
</dbReference>
<comment type="pathway">
    <text evidence="1">Mycotoxin biosynthesis.</text>
</comment>
<evidence type="ECO:0000313" key="5">
    <source>
        <dbReference type="Proteomes" id="UP000521872"/>
    </source>
</evidence>
<gene>
    <name evidence="4" type="ORF">D9613_012371</name>
</gene>
<organism evidence="4 5">
    <name type="scientific">Agrocybe pediades</name>
    <dbReference type="NCBI Taxonomy" id="84607"/>
    <lineage>
        <taxon>Eukaryota</taxon>
        <taxon>Fungi</taxon>
        <taxon>Dikarya</taxon>
        <taxon>Basidiomycota</taxon>
        <taxon>Agaricomycotina</taxon>
        <taxon>Agaricomycetes</taxon>
        <taxon>Agaricomycetidae</taxon>
        <taxon>Agaricales</taxon>
        <taxon>Agaricineae</taxon>
        <taxon>Strophariaceae</taxon>
        <taxon>Agrocybe</taxon>
    </lineage>
</organism>
<accession>A0A8H4QS27</accession>
<dbReference type="Pfam" id="PF11807">
    <property type="entry name" value="UstYa"/>
    <property type="match status" value="1"/>
</dbReference>
<keyword evidence="2" id="KW-0560">Oxidoreductase</keyword>